<reference evidence="2 3" key="1">
    <citation type="submission" date="2018-04" db="EMBL/GenBank/DDBJ databases">
        <title>Genomic Encyclopedia of Type Strains, Phase IV (KMG-IV): sequencing the most valuable type-strain genomes for metagenomic binning, comparative biology and taxonomic classification.</title>
        <authorList>
            <person name="Goeker M."/>
        </authorList>
    </citation>
    <scope>NUCLEOTIDE SEQUENCE [LARGE SCALE GENOMIC DNA]</scope>
    <source>
        <strain evidence="2 3">DSM 10065</strain>
    </source>
</reference>
<dbReference type="PANTHER" id="PTHR45331">
    <property type="entry name" value="OXIDOREDUCTASE, IRON-SULPHUR BINDING SUBUNIT-RELATED-RELATED"/>
    <property type="match status" value="1"/>
</dbReference>
<accession>A0A2U1CSM9</accession>
<dbReference type="SUPFAM" id="SSF54292">
    <property type="entry name" value="2Fe-2S ferredoxin-like"/>
    <property type="match status" value="1"/>
</dbReference>
<feature type="domain" description="2Fe-2S ferredoxin-type" evidence="1">
    <location>
        <begin position="6"/>
        <end position="88"/>
    </location>
</feature>
<dbReference type="PROSITE" id="PS51085">
    <property type="entry name" value="2FE2S_FER_2"/>
    <property type="match status" value="1"/>
</dbReference>
<dbReference type="SUPFAM" id="SSF47741">
    <property type="entry name" value="CO dehydrogenase ISP C-domain like"/>
    <property type="match status" value="1"/>
</dbReference>
<proteinExistence type="predicted"/>
<organism evidence="2 3">
    <name type="scientific">Pusillimonas noertemannii</name>
    <dbReference type="NCBI Taxonomy" id="305977"/>
    <lineage>
        <taxon>Bacteria</taxon>
        <taxon>Pseudomonadati</taxon>
        <taxon>Pseudomonadota</taxon>
        <taxon>Betaproteobacteria</taxon>
        <taxon>Burkholderiales</taxon>
        <taxon>Alcaligenaceae</taxon>
        <taxon>Pusillimonas</taxon>
    </lineage>
</organism>
<sequence>MTLRTIPISLTINGSKVGPIEVPEGLMMIDFLHEYANLTGTKLGCGQGVCHACAVILDKEDGSSTTVRSCITGVGFFADRSIRTVEGHAEEAGGAGAATPSPVQQAFLEHYSFQCGYCTPGFVNAATVLVERLKREPIERNRVEQVVTESLNEHICRCTGYVRYHMAVRDLILATPGLTWENADAS</sequence>
<dbReference type="GO" id="GO:0046872">
    <property type="term" value="F:metal ion binding"/>
    <property type="evidence" value="ECO:0007669"/>
    <property type="project" value="InterPro"/>
</dbReference>
<dbReference type="InterPro" id="IPR036884">
    <property type="entry name" value="2Fe-2S-bd_dom_sf"/>
</dbReference>
<gene>
    <name evidence="2" type="ORF">C7440_1258</name>
</gene>
<dbReference type="InterPro" id="IPR036010">
    <property type="entry name" value="2Fe-2S_ferredoxin-like_sf"/>
</dbReference>
<dbReference type="InterPro" id="IPR012675">
    <property type="entry name" value="Beta-grasp_dom_sf"/>
</dbReference>
<dbReference type="Pfam" id="PF00111">
    <property type="entry name" value="Fer2"/>
    <property type="match status" value="1"/>
</dbReference>
<dbReference type="Pfam" id="PF01799">
    <property type="entry name" value="Fer2_2"/>
    <property type="match status" value="1"/>
</dbReference>
<dbReference type="EMBL" id="QEKO01000001">
    <property type="protein sequence ID" value="PVY68844.1"/>
    <property type="molecule type" value="Genomic_DNA"/>
</dbReference>
<keyword evidence="3" id="KW-1185">Reference proteome</keyword>
<protein>
    <submittedName>
        <fullName evidence="2">Aerobic-type carbon monoxide dehydrogenase small subunit (CoxS/CutS family)</fullName>
    </submittedName>
</protein>
<evidence type="ECO:0000313" key="3">
    <source>
        <dbReference type="Proteomes" id="UP000246145"/>
    </source>
</evidence>
<dbReference type="GO" id="GO:0016903">
    <property type="term" value="F:oxidoreductase activity, acting on the aldehyde or oxo group of donors"/>
    <property type="evidence" value="ECO:0007669"/>
    <property type="project" value="TreeGrafter"/>
</dbReference>
<dbReference type="Gene3D" id="3.10.20.30">
    <property type="match status" value="1"/>
</dbReference>
<dbReference type="RefSeq" id="WP_116517818.1">
    <property type="nucleotide sequence ID" value="NZ_JACCEX010000001.1"/>
</dbReference>
<dbReference type="InterPro" id="IPR002888">
    <property type="entry name" value="2Fe-2S-bd"/>
</dbReference>
<dbReference type="OrthoDB" id="9179439at2"/>
<dbReference type="GO" id="GO:0051537">
    <property type="term" value="F:2 iron, 2 sulfur cluster binding"/>
    <property type="evidence" value="ECO:0007669"/>
    <property type="project" value="TreeGrafter"/>
</dbReference>
<evidence type="ECO:0000259" key="1">
    <source>
        <dbReference type="PROSITE" id="PS51085"/>
    </source>
</evidence>
<dbReference type="InterPro" id="IPR001041">
    <property type="entry name" value="2Fe-2S_ferredoxin-type"/>
</dbReference>
<name>A0A2U1CSM9_9BURK</name>
<evidence type="ECO:0000313" key="2">
    <source>
        <dbReference type="EMBL" id="PVY68844.1"/>
    </source>
</evidence>
<dbReference type="STRING" id="1231391.GCA_000308195_03001"/>
<comment type="caution">
    <text evidence="2">The sequence shown here is derived from an EMBL/GenBank/DDBJ whole genome shotgun (WGS) entry which is preliminary data.</text>
</comment>
<dbReference type="CDD" id="cd00207">
    <property type="entry name" value="fer2"/>
    <property type="match status" value="1"/>
</dbReference>
<dbReference type="Proteomes" id="UP000246145">
    <property type="component" value="Unassembled WGS sequence"/>
</dbReference>
<dbReference type="AlphaFoldDB" id="A0A2U1CSM9"/>
<dbReference type="InterPro" id="IPR052914">
    <property type="entry name" value="Aldehyde_Oxdr_Iron-Sulfur"/>
</dbReference>
<dbReference type="Gene3D" id="1.10.150.120">
    <property type="entry name" value="[2Fe-2S]-binding domain"/>
    <property type="match status" value="1"/>
</dbReference>
<dbReference type="PANTHER" id="PTHR45331:SF2">
    <property type="entry name" value="OXIDOREDUCTASE WITH IRON-SULFUR SUBUNIT"/>
    <property type="match status" value="1"/>
</dbReference>